<evidence type="ECO:0000313" key="2">
    <source>
        <dbReference type="EMBL" id="RDU63330.1"/>
    </source>
</evidence>
<proteinExistence type="predicted"/>
<protein>
    <submittedName>
        <fullName evidence="2">Uncharacterized protein</fullName>
    </submittedName>
</protein>
<gene>
    <name evidence="2" type="ORF">CQA43_04190</name>
</gene>
<dbReference type="AlphaFoldDB" id="A0A3D8IE09"/>
<feature type="signal peptide" evidence="1">
    <location>
        <begin position="1"/>
        <end position="18"/>
    </location>
</feature>
<dbReference type="Proteomes" id="UP000256650">
    <property type="component" value="Unassembled WGS sequence"/>
</dbReference>
<evidence type="ECO:0000313" key="3">
    <source>
        <dbReference type="Proteomes" id="UP000256650"/>
    </source>
</evidence>
<comment type="caution">
    <text evidence="2">The sequence shown here is derived from an EMBL/GenBank/DDBJ whole genome shotgun (WGS) entry which is preliminary data.</text>
</comment>
<keyword evidence="3" id="KW-1185">Reference proteome</keyword>
<name>A0A3D8IE09_9HELI</name>
<dbReference type="GeneID" id="82535484"/>
<sequence length="66" mass="7405">MRKIVLGVVLVFGLCAYASPKINNEADVFEKKVALKSDDSKDIMAKLIRKCVPDRYGNYHCFIVAV</sequence>
<keyword evidence="1" id="KW-0732">Signal</keyword>
<evidence type="ECO:0000256" key="1">
    <source>
        <dbReference type="SAM" id="SignalP"/>
    </source>
</evidence>
<dbReference type="RefSeq" id="WP_115551358.1">
    <property type="nucleotide sequence ID" value="NZ_CAOOSM010000001.1"/>
</dbReference>
<organism evidence="2 3">
    <name type="scientific">Helicobacter ganmani</name>
    <dbReference type="NCBI Taxonomy" id="60246"/>
    <lineage>
        <taxon>Bacteria</taxon>
        <taxon>Pseudomonadati</taxon>
        <taxon>Campylobacterota</taxon>
        <taxon>Epsilonproteobacteria</taxon>
        <taxon>Campylobacterales</taxon>
        <taxon>Helicobacteraceae</taxon>
        <taxon>Helicobacter</taxon>
    </lineage>
</organism>
<dbReference type="EMBL" id="NXLS01000003">
    <property type="protein sequence ID" value="RDU63330.1"/>
    <property type="molecule type" value="Genomic_DNA"/>
</dbReference>
<accession>A0A3D8IE09</accession>
<reference evidence="2 3" key="1">
    <citation type="submission" date="2018-04" db="EMBL/GenBank/DDBJ databases">
        <title>Novel Campyloabacter and Helicobacter Species and Strains.</title>
        <authorList>
            <person name="Mannion A.J."/>
            <person name="Shen Z."/>
            <person name="Fox J.G."/>
        </authorList>
    </citation>
    <scope>NUCLEOTIDE SEQUENCE [LARGE SCALE GENOMIC DNA]</scope>
    <source>
        <strain evidence="2 3">MIT 99-5101</strain>
    </source>
</reference>
<feature type="chain" id="PRO_5017662406" evidence="1">
    <location>
        <begin position="19"/>
        <end position="66"/>
    </location>
</feature>